<evidence type="ECO:0000313" key="2">
    <source>
        <dbReference type="EMBL" id="KAK1688452.1"/>
    </source>
</evidence>
<organism evidence="2 3">
    <name type="scientific">Colletotrichum godetiae</name>
    <dbReference type="NCBI Taxonomy" id="1209918"/>
    <lineage>
        <taxon>Eukaryota</taxon>
        <taxon>Fungi</taxon>
        <taxon>Dikarya</taxon>
        <taxon>Ascomycota</taxon>
        <taxon>Pezizomycotina</taxon>
        <taxon>Sordariomycetes</taxon>
        <taxon>Hypocreomycetidae</taxon>
        <taxon>Glomerellales</taxon>
        <taxon>Glomerellaceae</taxon>
        <taxon>Colletotrichum</taxon>
        <taxon>Colletotrichum acutatum species complex</taxon>
    </lineage>
</organism>
<comment type="caution">
    <text evidence="2">The sequence shown here is derived from an EMBL/GenBank/DDBJ whole genome shotgun (WGS) entry which is preliminary data.</text>
</comment>
<feature type="region of interest" description="Disordered" evidence="1">
    <location>
        <begin position="1"/>
        <end position="36"/>
    </location>
</feature>
<gene>
    <name evidence="2" type="ORF">BDP55DRAFT_629561</name>
</gene>
<name>A0AAJ0F0G6_9PEZI</name>
<dbReference type="RefSeq" id="XP_060432147.1">
    <property type="nucleotide sequence ID" value="XM_060572037.1"/>
</dbReference>
<evidence type="ECO:0000313" key="3">
    <source>
        <dbReference type="Proteomes" id="UP001224890"/>
    </source>
</evidence>
<accession>A0AAJ0F0G6</accession>
<dbReference type="AlphaFoldDB" id="A0AAJ0F0G6"/>
<reference evidence="2" key="1">
    <citation type="submission" date="2021-06" db="EMBL/GenBank/DDBJ databases">
        <title>Comparative genomics, transcriptomics and evolutionary studies reveal genomic signatures of adaptation to plant cell wall in hemibiotrophic fungi.</title>
        <authorList>
            <consortium name="DOE Joint Genome Institute"/>
            <person name="Baroncelli R."/>
            <person name="Diaz J.F."/>
            <person name="Benocci T."/>
            <person name="Peng M."/>
            <person name="Battaglia E."/>
            <person name="Haridas S."/>
            <person name="Andreopoulos W."/>
            <person name="Labutti K."/>
            <person name="Pangilinan J."/>
            <person name="Floch G.L."/>
            <person name="Makela M.R."/>
            <person name="Henrissat B."/>
            <person name="Grigoriev I.V."/>
            <person name="Crouch J.A."/>
            <person name="De Vries R.P."/>
            <person name="Sukno S.A."/>
            <person name="Thon M.R."/>
        </authorList>
    </citation>
    <scope>NUCLEOTIDE SEQUENCE</scope>
    <source>
        <strain evidence="2">CBS 193.32</strain>
    </source>
</reference>
<evidence type="ECO:0000256" key="1">
    <source>
        <dbReference type="SAM" id="MobiDB-lite"/>
    </source>
</evidence>
<proteinExistence type="predicted"/>
<feature type="region of interest" description="Disordered" evidence="1">
    <location>
        <begin position="96"/>
        <end position="117"/>
    </location>
</feature>
<dbReference type="GeneID" id="85456563"/>
<dbReference type="EMBL" id="JAHMHR010000011">
    <property type="protein sequence ID" value="KAK1688452.1"/>
    <property type="molecule type" value="Genomic_DNA"/>
</dbReference>
<protein>
    <submittedName>
        <fullName evidence="2">Uncharacterized protein</fullName>
    </submittedName>
</protein>
<dbReference type="Proteomes" id="UP001224890">
    <property type="component" value="Unassembled WGS sequence"/>
</dbReference>
<sequence length="253" mass="27137">MGKGGLGKPQTHGRQTNKVEGGMGRHGKAPSSLPHRHFGIQGWARLDPDSGLCASLAAAADYSSRLSHHLTSFPGFYTTSAVSQLTVDGRSDHLAATLSPFPSSPPPPLSSLGGLEKHEDESWELKLTLGWQGKDGKLPAEPPPRIQLGMYPYTTCLAPYRASCIDGRAMKKANKEEQDCERFGVGTAFDQPDRRLYQACRRHSLVVHGMAALPCHLQHSGGGSGGASCQTAQCLLGGLLVQPTSRYGHERED</sequence>
<keyword evidence="3" id="KW-1185">Reference proteome</keyword>